<dbReference type="GO" id="GO:0020037">
    <property type="term" value="F:heme binding"/>
    <property type="evidence" value="ECO:0007669"/>
    <property type="project" value="InterPro"/>
</dbReference>
<accession>D4B4A1</accession>
<evidence type="ECO:0000313" key="6">
    <source>
        <dbReference type="EMBL" id="EFE29949.1"/>
    </source>
</evidence>
<dbReference type="InterPro" id="IPR001128">
    <property type="entry name" value="Cyt_P450"/>
</dbReference>
<dbReference type="AlphaFoldDB" id="D4B4A1"/>
<dbReference type="SUPFAM" id="SSF48264">
    <property type="entry name" value="Cytochrome P450"/>
    <property type="match status" value="1"/>
</dbReference>
<evidence type="ECO:0000256" key="4">
    <source>
        <dbReference type="ARBA" id="ARBA00023004"/>
    </source>
</evidence>
<dbReference type="KEGG" id="abe:ARB_03290"/>
<reference evidence="7" key="1">
    <citation type="journal article" date="2011" name="Genome Biol.">
        <title>Comparative and functional genomics provide insights into the pathogenicity of dermatophytic fungi.</title>
        <authorList>
            <person name="Burmester A."/>
            <person name="Shelest E."/>
            <person name="Gloeckner G."/>
            <person name="Heddergott C."/>
            <person name="Schindler S."/>
            <person name="Staib P."/>
            <person name="Heidel A."/>
            <person name="Felder M."/>
            <person name="Petzold A."/>
            <person name="Szafranski K."/>
            <person name="Feuermann M."/>
            <person name="Pedruzzi I."/>
            <person name="Priebe S."/>
            <person name="Groth M."/>
            <person name="Winkler R."/>
            <person name="Li W."/>
            <person name="Kniemeyer O."/>
            <person name="Schroeckh V."/>
            <person name="Hertweck C."/>
            <person name="Hube B."/>
            <person name="White T.C."/>
            <person name="Platzer M."/>
            <person name="Guthke R."/>
            <person name="Heitman J."/>
            <person name="Woestemeyer J."/>
            <person name="Zipfel P.F."/>
            <person name="Monod M."/>
            <person name="Brakhage A.A."/>
        </authorList>
    </citation>
    <scope>NUCLEOTIDE SEQUENCE [LARGE SCALE GENOMIC DNA]</scope>
    <source>
        <strain evidence="7">ATCC MYA-4681 / CBS 112371</strain>
    </source>
</reference>
<keyword evidence="5" id="KW-0812">Transmembrane</keyword>
<keyword evidence="5" id="KW-1133">Transmembrane helix</keyword>
<name>D4B4A1_ARTBC</name>
<keyword evidence="4" id="KW-0408">Iron</keyword>
<dbReference type="OMA" id="CTETITV"/>
<dbReference type="GO" id="GO:0004497">
    <property type="term" value="F:monooxygenase activity"/>
    <property type="evidence" value="ECO:0007669"/>
    <property type="project" value="InterPro"/>
</dbReference>
<comment type="caution">
    <text evidence="6">The sequence shown here is derived from an EMBL/GenBank/DDBJ whole genome shotgun (WGS) entry which is preliminary data.</text>
</comment>
<dbReference type="InterPro" id="IPR036396">
    <property type="entry name" value="Cyt_P450_sf"/>
</dbReference>
<dbReference type="Pfam" id="PF00067">
    <property type="entry name" value="p450"/>
    <property type="match status" value="1"/>
</dbReference>
<dbReference type="PANTHER" id="PTHR24305">
    <property type="entry name" value="CYTOCHROME P450"/>
    <property type="match status" value="1"/>
</dbReference>
<dbReference type="Proteomes" id="UP000008866">
    <property type="component" value="Unassembled WGS sequence"/>
</dbReference>
<keyword evidence="5" id="KW-0472">Membrane</keyword>
<proteinExistence type="predicted"/>
<evidence type="ECO:0000256" key="2">
    <source>
        <dbReference type="ARBA" id="ARBA00022723"/>
    </source>
</evidence>
<sequence>MGHLELLPGLPSQHTYVLSLSILLPLVIFLVISVKSYYRLSHIPGPFFARFTNIPRLLWVKSFNAHRIHIDLHKKYGPIVRFGPNMVSVGDPREIGTIYSFKKPWPKSDFYRSLLLKTRSKPVEGIFATQNEAIHRALKRPISNVYSMSHLVSFEPYVDTAMKVFCEQLESRFAKTESGSGSGKTIPCDFGQWLQMFAFDVMGELTFSHRFGFMEKGEDIDGVMAELWSTLQKTALVRSAQSPKRYVREMKL</sequence>
<dbReference type="eggNOG" id="KOG0158">
    <property type="taxonomic scope" value="Eukaryota"/>
</dbReference>
<dbReference type="HOGENOM" id="CLU_095746_1_0_1"/>
<dbReference type="PANTHER" id="PTHR24305:SF235">
    <property type="entry name" value="CYTOCHROME P450 MONOOXYGENASE APDB-RELATED"/>
    <property type="match status" value="1"/>
</dbReference>
<keyword evidence="3" id="KW-0560">Oxidoreductase</keyword>
<feature type="transmembrane region" description="Helical" evidence="5">
    <location>
        <begin position="16"/>
        <end position="34"/>
    </location>
</feature>
<keyword evidence="2" id="KW-0479">Metal-binding</keyword>
<dbReference type="Gene3D" id="1.10.630.10">
    <property type="entry name" value="Cytochrome P450"/>
    <property type="match status" value="1"/>
</dbReference>
<dbReference type="GO" id="GO:0044550">
    <property type="term" value="P:secondary metabolite biosynthetic process"/>
    <property type="evidence" value="ECO:0007669"/>
    <property type="project" value="UniProtKB-ARBA"/>
</dbReference>
<dbReference type="GO" id="GO:0005506">
    <property type="term" value="F:iron ion binding"/>
    <property type="evidence" value="ECO:0007669"/>
    <property type="project" value="InterPro"/>
</dbReference>
<evidence type="ECO:0000256" key="5">
    <source>
        <dbReference type="SAM" id="Phobius"/>
    </source>
</evidence>
<dbReference type="EMBL" id="ABSU01000034">
    <property type="protein sequence ID" value="EFE29949.1"/>
    <property type="molecule type" value="Genomic_DNA"/>
</dbReference>
<evidence type="ECO:0000256" key="3">
    <source>
        <dbReference type="ARBA" id="ARBA00023002"/>
    </source>
</evidence>
<dbReference type="RefSeq" id="XP_003010589.1">
    <property type="nucleotide sequence ID" value="XM_003010543.1"/>
</dbReference>
<evidence type="ECO:0000256" key="1">
    <source>
        <dbReference type="ARBA" id="ARBA00001971"/>
    </source>
</evidence>
<gene>
    <name evidence="6" type="ORF">ARB_03290</name>
</gene>
<keyword evidence="7" id="KW-1185">Reference proteome</keyword>
<organism evidence="6 7">
    <name type="scientific">Arthroderma benhamiae (strain ATCC MYA-4681 / CBS 112371)</name>
    <name type="common">Trichophyton mentagrophytes</name>
    <dbReference type="NCBI Taxonomy" id="663331"/>
    <lineage>
        <taxon>Eukaryota</taxon>
        <taxon>Fungi</taxon>
        <taxon>Dikarya</taxon>
        <taxon>Ascomycota</taxon>
        <taxon>Pezizomycotina</taxon>
        <taxon>Eurotiomycetes</taxon>
        <taxon>Eurotiomycetidae</taxon>
        <taxon>Onygenales</taxon>
        <taxon>Arthrodermataceae</taxon>
        <taxon>Trichophyton</taxon>
    </lineage>
</organism>
<comment type="cofactor">
    <cofactor evidence="1">
        <name>heme</name>
        <dbReference type="ChEBI" id="CHEBI:30413"/>
    </cofactor>
</comment>
<evidence type="ECO:0000313" key="7">
    <source>
        <dbReference type="Proteomes" id="UP000008866"/>
    </source>
</evidence>
<dbReference type="GO" id="GO:0016705">
    <property type="term" value="F:oxidoreductase activity, acting on paired donors, with incorporation or reduction of molecular oxygen"/>
    <property type="evidence" value="ECO:0007669"/>
    <property type="project" value="InterPro"/>
</dbReference>
<dbReference type="InterPro" id="IPR050121">
    <property type="entry name" value="Cytochrome_P450_monoxygenase"/>
</dbReference>
<protein>
    <submittedName>
        <fullName evidence="6">Cytochrome P450 oxidoreductase, putative</fullName>
    </submittedName>
</protein>
<dbReference type="GeneID" id="9524701"/>